<dbReference type="Pfam" id="PF21739">
    <property type="entry name" value="DUF6866_N"/>
    <property type="match status" value="1"/>
</dbReference>
<feature type="domain" description="DUF6866" evidence="1">
    <location>
        <begin position="13"/>
        <end position="164"/>
    </location>
</feature>
<evidence type="ECO:0000259" key="1">
    <source>
        <dbReference type="Pfam" id="PF21739"/>
    </source>
</evidence>
<gene>
    <name evidence="3" type="ORF">MNBD_GAMMA25-1887</name>
</gene>
<sequence length="353" mass="40801">MYPELASPELKALRHRVQLNCHISDAQFAGNYTLCIYLLKMREFCRWETQQAFTASLNRDEVGNWLKQREALWSECEGQAFQPLDIAGHRLDPFESDDINWQLQGHNLVYSGGFGRSAQPHFFLAEQLRKMEHGDYTVLISGHEYARDLAAPPAMSQGRTIYIRRESLRRMLWEKIEEWRWNRPHNAMQRTLAEYDFSDANTEQALEQLTDAELQSALDHEMGEIMVQDQLGEAWEILLAHLPHSKAEIMLRAVRDHLADALSTLPALLQRQETASIHFYFANLSSMRKYLYPALMTAYNAWCEGEAFAQLRKQMLDGKAHWLALCEEVLSLTEKAGASLAESIEQRIENSRL</sequence>
<dbReference type="Pfam" id="PF21740">
    <property type="entry name" value="DUF6866_C"/>
    <property type="match status" value="1"/>
</dbReference>
<dbReference type="NCBIfam" id="NF045620">
    <property type="entry name" value="Sfum_1244_fam"/>
    <property type="match status" value="1"/>
</dbReference>
<feature type="domain" description="DUF6866" evidence="2">
    <location>
        <begin position="169"/>
        <end position="350"/>
    </location>
</feature>
<name>A0A3B1AKQ7_9ZZZZ</name>
<evidence type="ECO:0000259" key="2">
    <source>
        <dbReference type="Pfam" id="PF21740"/>
    </source>
</evidence>
<accession>A0A3B1AKQ7</accession>
<proteinExistence type="predicted"/>
<evidence type="ECO:0000313" key="3">
    <source>
        <dbReference type="EMBL" id="VAX06439.1"/>
    </source>
</evidence>
<dbReference type="AlphaFoldDB" id="A0A3B1AKQ7"/>
<dbReference type="InterPro" id="IPR049200">
    <property type="entry name" value="DUF6866_C"/>
</dbReference>
<dbReference type="InterPro" id="IPR054640">
    <property type="entry name" value="Sfum_1244-like"/>
</dbReference>
<dbReference type="InterPro" id="IPR049199">
    <property type="entry name" value="DUF6866_N"/>
</dbReference>
<organism evidence="3">
    <name type="scientific">hydrothermal vent metagenome</name>
    <dbReference type="NCBI Taxonomy" id="652676"/>
    <lineage>
        <taxon>unclassified sequences</taxon>
        <taxon>metagenomes</taxon>
        <taxon>ecological metagenomes</taxon>
    </lineage>
</organism>
<protein>
    <submittedName>
        <fullName evidence="3">Uncharacterized protein</fullName>
    </submittedName>
</protein>
<dbReference type="EMBL" id="UOFY01000008">
    <property type="protein sequence ID" value="VAX06439.1"/>
    <property type="molecule type" value="Genomic_DNA"/>
</dbReference>
<reference evidence="3" key="1">
    <citation type="submission" date="2018-06" db="EMBL/GenBank/DDBJ databases">
        <authorList>
            <person name="Zhirakovskaya E."/>
        </authorList>
    </citation>
    <scope>NUCLEOTIDE SEQUENCE</scope>
</reference>